<accession>A0ABR7MUJ0</accession>
<gene>
    <name evidence="3" type="ORF">H8700_07100</name>
</gene>
<dbReference type="Gene3D" id="1.10.287.1060">
    <property type="entry name" value="ESAT-6-like"/>
    <property type="match status" value="1"/>
</dbReference>
<dbReference type="InterPro" id="IPR010310">
    <property type="entry name" value="T7SS_ESAT-6-like"/>
</dbReference>
<organism evidence="3 4">
    <name type="scientific">Jutongia hominis</name>
    <dbReference type="NCBI Taxonomy" id="2763664"/>
    <lineage>
        <taxon>Bacteria</taxon>
        <taxon>Bacillati</taxon>
        <taxon>Bacillota</taxon>
        <taxon>Clostridia</taxon>
        <taxon>Lachnospirales</taxon>
        <taxon>Lachnospiraceae</taxon>
        <taxon>Jutongia</taxon>
    </lineage>
</organism>
<keyword evidence="2" id="KW-0175">Coiled coil</keyword>
<dbReference type="NCBIfam" id="TIGR03930">
    <property type="entry name" value="WXG100_ESAT6"/>
    <property type="match status" value="1"/>
</dbReference>
<sequence length="104" mass="11292">MATLKVSTQKLRSTASEFRSVGNAIKTLTSGMTNTVNTISGTVWQGDAANAYKRKFKALDDDIALLLKMINEHVEDLNNIAQAYEQAESENAGLAESLNDNIIS</sequence>
<dbReference type="RefSeq" id="WP_249304667.1">
    <property type="nucleotide sequence ID" value="NZ_JACRSW010000027.1"/>
</dbReference>
<name>A0ABR7MUJ0_9FIRM</name>
<evidence type="ECO:0000313" key="3">
    <source>
        <dbReference type="EMBL" id="MBC8557471.1"/>
    </source>
</evidence>
<proteinExistence type="inferred from homology"/>
<comment type="similarity">
    <text evidence="1">Belongs to the WXG100 family.</text>
</comment>
<keyword evidence="4" id="KW-1185">Reference proteome</keyword>
<protein>
    <recommendedName>
        <fullName evidence="1">ESAT-6-like protein</fullName>
    </recommendedName>
</protein>
<dbReference type="Proteomes" id="UP000637513">
    <property type="component" value="Unassembled WGS sequence"/>
</dbReference>
<evidence type="ECO:0000256" key="2">
    <source>
        <dbReference type="SAM" id="Coils"/>
    </source>
</evidence>
<evidence type="ECO:0000313" key="4">
    <source>
        <dbReference type="Proteomes" id="UP000637513"/>
    </source>
</evidence>
<feature type="coiled-coil region" evidence="2">
    <location>
        <begin position="67"/>
        <end position="97"/>
    </location>
</feature>
<reference evidence="3 4" key="1">
    <citation type="submission" date="2020-08" db="EMBL/GenBank/DDBJ databases">
        <title>Genome public.</title>
        <authorList>
            <person name="Liu C."/>
            <person name="Sun Q."/>
        </authorList>
    </citation>
    <scope>NUCLEOTIDE SEQUENCE [LARGE SCALE GENOMIC DNA]</scope>
    <source>
        <strain evidence="3 4">BX3</strain>
    </source>
</reference>
<dbReference type="SUPFAM" id="SSF140453">
    <property type="entry name" value="EsxAB dimer-like"/>
    <property type="match status" value="1"/>
</dbReference>
<evidence type="ECO:0000256" key="1">
    <source>
        <dbReference type="RuleBase" id="RU362001"/>
    </source>
</evidence>
<comment type="caution">
    <text evidence="3">The sequence shown here is derived from an EMBL/GenBank/DDBJ whole genome shotgun (WGS) entry which is preliminary data.</text>
</comment>
<dbReference type="EMBL" id="JACRSW010000027">
    <property type="protein sequence ID" value="MBC8557471.1"/>
    <property type="molecule type" value="Genomic_DNA"/>
</dbReference>
<dbReference type="InterPro" id="IPR036689">
    <property type="entry name" value="ESAT-6-like_sf"/>
</dbReference>
<dbReference type="Pfam" id="PF06013">
    <property type="entry name" value="WXG100"/>
    <property type="match status" value="1"/>
</dbReference>